<accession>A0ABP7AF00</accession>
<evidence type="ECO:0000313" key="3">
    <source>
        <dbReference type="Proteomes" id="UP001501490"/>
    </source>
</evidence>
<comment type="caution">
    <text evidence="2">The sequence shown here is derived from an EMBL/GenBank/DDBJ whole genome shotgun (WGS) entry which is preliminary data.</text>
</comment>
<keyword evidence="3" id="KW-1185">Reference proteome</keyword>
<protein>
    <submittedName>
        <fullName evidence="2">Uncharacterized protein</fullName>
    </submittedName>
</protein>
<name>A0ABP7AF00_9ACTN</name>
<proteinExistence type="predicted"/>
<reference evidence="3" key="1">
    <citation type="journal article" date="2019" name="Int. J. Syst. Evol. Microbiol.">
        <title>The Global Catalogue of Microorganisms (GCM) 10K type strain sequencing project: providing services to taxonomists for standard genome sequencing and annotation.</title>
        <authorList>
            <consortium name="The Broad Institute Genomics Platform"/>
            <consortium name="The Broad Institute Genome Sequencing Center for Infectious Disease"/>
            <person name="Wu L."/>
            <person name="Ma J."/>
        </authorList>
    </citation>
    <scope>NUCLEOTIDE SEQUENCE [LARGE SCALE GENOMIC DNA]</scope>
    <source>
        <strain evidence="3">JCM 16929</strain>
    </source>
</reference>
<feature type="region of interest" description="Disordered" evidence="1">
    <location>
        <begin position="1"/>
        <end position="26"/>
    </location>
</feature>
<dbReference type="RefSeq" id="WP_344807261.1">
    <property type="nucleotide sequence ID" value="NZ_BAABAB010000027.1"/>
</dbReference>
<feature type="region of interest" description="Disordered" evidence="1">
    <location>
        <begin position="140"/>
        <end position="194"/>
    </location>
</feature>
<sequence length="473" mass="49868">MYDRAEVEPIGSGGPRSERAGQLVGAQSRLAPTAPIAGADVAPLGLLQLQRAAGNAAVGSLLSSRPAANRTPGAADRSARRLPAPTTASSRSGAAEPSVQRCGGEVHEGCGCAAESEEMQPAPVQRCGGEVHEGCSCVNEEAPPVGDGTGPVTRPAREPSGDETTPSEGHAVQRFTDGTPDAPSPELPDGSPYASLDSELLAMLGRTLTAKSFWRWRNDRPTNLGAALDGLGAADLNTLVQLKRRCDAFGLWHNITTMTNLWTTSSLGIDFTGGGGMQSDVAGAEKFCRDTAVGESYHPGKACWREMVEPGTPGLHVCLPDSIHIDPHQTVDGKGWSWSWGSSGPAFGTACTYSFLAFLGHMMDVEGHRPVNPFTHHGEINSRIAGLLPQLEQRVAEHPDISTQRDDIRALQTEMQALAPILRRWSLQGKEGGDDEEARSVLGQLNAADGRLGRADDAIRGSNGPDPTVVYSP</sequence>
<dbReference type="Proteomes" id="UP001501490">
    <property type="component" value="Unassembled WGS sequence"/>
</dbReference>
<evidence type="ECO:0000256" key="1">
    <source>
        <dbReference type="SAM" id="MobiDB-lite"/>
    </source>
</evidence>
<gene>
    <name evidence="2" type="ORF">GCM10022236_36730</name>
</gene>
<organism evidence="2 3">
    <name type="scientific">Microlunatus ginsengisoli</name>
    <dbReference type="NCBI Taxonomy" id="363863"/>
    <lineage>
        <taxon>Bacteria</taxon>
        <taxon>Bacillati</taxon>
        <taxon>Actinomycetota</taxon>
        <taxon>Actinomycetes</taxon>
        <taxon>Propionibacteriales</taxon>
        <taxon>Propionibacteriaceae</taxon>
        <taxon>Microlunatus</taxon>
    </lineage>
</organism>
<feature type="region of interest" description="Disordered" evidence="1">
    <location>
        <begin position="452"/>
        <end position="473"/>
    </location>
</feature>
<feature type="region of interest" description="Disordered" evidence="1">
    <location>
        <begin position="55"/>
        <end position="106"/>
    </location>
</feature>
<evidence type="ECO:0000313" key="2">
    <source>
        <dbReference type="EMBL" id="GAA3630869.1"/>
    </source>
</evidence>
<dbReference type="EMBL" id="BAABAB010000027">
    <property type="protein sequence ID" value="GAA3630869.1"/>
    <property type="molecule type" value="Genomic_DNA"/>
</dbReference>